<proteinExistence type="predicted"/>
<dbReference type="Pfam" id="PF04978">
    <property type="entry name" value="MST"/>
    <property type="match status" value="1"/>
</dbReference>
<dbReference type="KEGG" id="nav:JQS30_02340"/>
<organism evidence="1 2">
    <name type="scientific">Natronoglycomyces albus</name>
    <dbReference type="NCBI Taxonomy" id="2811108"/>
    <lineage>
        <taxon>Bacteria</taxon>
        <taxon>Bacillati</taxon>
        <taxon>Actinomycetota</taxon>
        <taxon>Actinomycetes</taxon>
        <taxon>Glycomycetales</taxon>
        <taxon>Glycomycetaceae</taxon>
        <taxon>Natronoglycomyces</taxon>
    </lineage>
</organism>
<evidence type="ECO:0000313" key="2">
    <source>
        <dbReference type="Proteomes" id="UP000662939"/>
    </source>
</evidence>
<dbReference type="InterPro" id="IPR034660">
    <property type="entry name" value="DinB/YfiT-like"/>
</dbReference>
<dbReference type="RefSeq" id="WP_213171803.1">
    <property type="nucleotide sequence ID" value="NZ_CP070496.1"/>
</dbReference>
<dbReference type="InterPro" id="IPR007061">
    <property type="entry name" value="MST-like"/>
</dbReference>
<keyword evidence="2" id="KW-1185">Reference proteome</keyword>
<dbReference type="Proteomes" id="UP000662939">
    <property type="component" value="Chromosome"/>
</dbReference>
<protein>
    <submittedName>
        <fullName evidence="1">DUF664 domain-containing protein</fullName>
    </submittedName>
</protein>
<dbReference type="AlphaFoldDB" id="A0A895XJ25"/>
<evidence type="ECO:0000313" key="1">
    <source>
        <dbReference type="EMBL" id="QSB05791.1"/>
    </source>
</evidence>
<dbReference type="SUPFAM" id="SSF109854">
    <property type="entry name" value="DinB/YfiT-like putative metalloenzymes"/>
    <property type="match status" value="1"/>
</dbReference>
<sequence length="182" mass="20668">MPLPPPTFGERDNLMTYLKHQRGQLYYATYGLADEQLHLKPTAGDLSLAWLLHHIAEVETRWVKDAVGEPVPQSFDNDQPPPQATRQELLDRLDAVASVTEQTLAGLPLEAPIAVPHMLRPFFPGVESWSVRWMLGHLIEEFARHAGHADIIRESIDGKTMYELKAMAQGWYEQYQALNKSQ</sequence>
<reference evidence="1" key="1">
    <citation type="submission" date="2021-02" db="EMBL/GenBank/DDBJ databases">
        <title>Natronoglycomyces albus gen. nov., sp. nov, a haloalkaliphilic actinobacterium from a soda solonchak soil.</title>
        <authorList>
            <person name="Sorokin D.Y."/>
            <person name="Khijniak T.V."/>
            <person name="Zakharycheva A.P."/>
            <person name="Boueva O.V."/>
            <person name="Ariskina E.V."/>
            <person name="Hahnke R.L."/>
            <person name="Bunk B."/>
            <person name="Sproer C."/>
            <person name="Schumann P."/>
            <person name="Evtushenko L.I."/>
            <person name="Kublanov I.V."/>
        </authorList>
    </citation>
    <scope>NUCLEOTIDE SEQUENCE</scope>
    <source>
        <strain evidence="1">DSM 106290</strain>
    </source>
</reference>
<gene>
    <name evidence="1" type="ORF">JQS30_02340</name>
</gene>
<dbReference type="EMBL" id="CP070496">
    <property type="protein sequence ID" value="QSB05791.1"/>
    <property type="molecule type" value="Genomic_DNA"/>
</dbReference>
<dbReference type="Gene3D" id="1.20.120.450">
    <property type="entry name" value="dinb family like domain"/>
    <property type="match status" value="1"/>
</dbReference>
<name>A0A895XJ25_9ACTN</name>
<accession>A0A895XJ25</accession>